<reference evidence="2" key="1">
    <citation type="submission" date="2022-11" db="UniProtKB">
        <authorList>
            <consortium name="WormBaseParasite"/>
        </authorList>
    </citation>
    <scope>IDENTIFICATION</scope>
</reference>
<sequence length="679" mass="76633">MIIPLYANGNQSLNVFDVCQWNFVVPSNFKLKIVVTSLFGKELTIKTADYQGQIIKPGVYYFDNPTIEIYYRKYLNMTYGLQGYVTLVSRSNSTTTTNCHQKTDGNVVIYSNSANNQGYENDWACSTNLQNIQANRRYLFTVTKPFYENLGDQLRLKDPTVQNGTYLLSYDSPMVFDSSFKTDLQLEFISDGSVVQNGFEVQQVEQNCSCPVVELMPNCNSSLASYTFAGYCINVNCTYTLKINPACPDKLISLYITSKLTTKPIYIFVITIGQSSPNYIIGTGKYDYLSYLPTTKIMFQLASNPIMISPYFFPYISVEISTDEPPKFSNVELTADNPLFVLDLKTDSNNYNISVPVGQTLEMILTSTEDVDYYDLYDGPEYFGGFYRVVITSDDKQLPRYTSKHGYMIVFNKYRDYGYSSNMVVIFRNVEIHSQNCDTKNNVLKMPELNGNLQMANGVSSPCMWTILKYNYDGTDSSYLITEMMTTIEDKITVIPDVDSKHPLFSFSNSDASKWNAIVLSNVVNTFILPNSGQLTMNLKKLNSNFFDFGSNPPKNITGIVYFPSYANPNAPLMNNTTLMNIRYTTDESVFVCKALDLGIGDIVAINEIPVIHVGQNITIKNAAEIAVTFTSKTLGKRGFLLEYSSKINQTDFNSNSKSAPRFAFNFLIFGVVIIFVKF</sequence>
<accession>A0AC34QUA0</accession>
<proteinExistence type="predicted"/>
<dbReference type="WBParaSite" id="JU765_v2.g19583.t1">
    <property type="protein sequence ID" value="JU765_v2.g19583.t1"/>
    <property type="gene ID" value="JU765_v2.g19583"/>
</dbReference>
<organism evidence="1 2">
    <name type="scientific">Panagrolaimus sp. JU765</name>
    <dbReference type="NCBI Taxonomy" id="591449"/>
    <lineage>
        <taxon>Eukaryota</taxon>
        <taxon>Metazoa</taxon>
        <taxon>Ecdysozoa</taxon>
        <taxon>Nematoda</taxon>
        <taxon>Chromadorea</taxon>
        <taxon>Rhabditida</taxon>
        <taxon>Tylenchina</taxon>
        <taxon>Panagrolaimomorpha</taxon>
        <taxon>Panagrolaimoidea</taxon>
        <taxon>Panagrolaimidae</taxon>
        <taxon>Panagrolaimus</taxon>
    </lineage>
</organism>
<protein>
    <submittedName>
        <fullName evidence="2">CUB domain-containing protein</fullName>
    </submittedName>
</protein>
<name>A0AC34QUA0_9BILA</name>
<evidence type="ECO:0000313" key="1">
    <source>
        <dbReference type="Proteomes" id="UP000887576"/>
    </source>
</evidence>
<evidence type="ECO:0000313" key="2">
    <source>
        <dbReference type="WBParaSite" id="JU765_v2.g19583.t1"/>
    </source>
</evidence>
<dbReference type="Proteomes" id="UP000887576">
    <property type="component" value="Unplaced"/>
</dbReference>